<proteinExistence type="predicted"/>
<reference evidence="1 2" key="1">
    <citation type="submission" date="2019-09" db="EMBL/GenBank/DDBJ databases">
        <title>Goodfellowia gen. nov., a new genus of the Pseudonocardineae related to Actinoalloteichus, containing Goodfellowia coeruleoviolacea gen. nov., comb. nov. gen. nov., comb. nov.</title>
        <authorList>
            <person name="Labeda D."/>
        </authorList>
    </citation>
    <scope>NUCLEOTIDE SEQUENCE [LARGE SCALE GENOMIC DNA]</scope>
    <source>
        <strain evidence="1 2">AN110305</strain>
    </source>
</reference>
<dbReference type="OrthoDB" id="4562539at2"/>
<comment type="caution">
    <text evidence="1">The sequence shown here is derived from an EMBL/GenBank/DDBJ whole genome shotgun (WGS) entry which is preliminary data.</text>
</comment>
<dbReference type="EMBL" id="VUOB01000085">
    <property type="protein sequence ID" value="KAA2251250.1"/>
    <property type="molecule type" value="Genomic_DNA"/>
</dbReference>
<evidence type="ECO:0008006" key="3">
    <source>
        <dbReference type="Google" id="ProtNLM"/>
    </source>
</evidence>
<evidence type="ECO:0000313" key="1">
    <source>
        <dbReference type="EMBL" id="KAA2251250.1"/>
    </source>
</evidence>
<gene>
    <name evidence="1" type="ORF">F0L68_38195</name>
</gene>
<dbReference type="InterPro" id="IPR036689">
    <property type="entry name" value="ESAT-6-like_sf"/>
</dbReference>
<organism evidence="1 2">
    <name type="scientific">Solihabitans fulvus</name>
    <dbReference type="NCBI Taxonomy" id="1892852"/>
    <lineage>
        <taxon>Bacteria</taxon>
        <taxon>Bacillati</taxon>
        <taxon>Actinomycetota</taxon>
        <taxon>Actinomycetes</taxon>
        <taxon>Pseudonocardiales</taxon>
        <taxon>Pseudonocardiaceae</taxon>
        <taxon>Solihabitans</taxon>
    </lineage>
</organism>
<keyword evidence="2" id="KW-1185">Reference proteome</keyword>
<protein>
    <recommendedName>
        <fullName evidence="3">WXG100 family type VII secretion target</fullName>
    </recommendedName>
</protein>
<dbReference type="RefSeq" id="WP_149854789.1">
    <property type="nucleotide sequence ID" value="NZ_VUOB01000085.1"/>
</dbReference>
<sequence length="106" mass="11106">MTADGFRSDHQRLAEHAGEFTGLASRAGDITGELRRALEQAGDCWGSDAVGRSFAASHVRAATETLGRVGGLSDGLGDVGQRFAATAETYRQVDEDNAAALRPNEG</sequence>
<dbReference type="Proteomes" id="UP000323454">
    <property type="component" value="Unassembled WGS sequence"/>
</dbReference>
<accession>A0A5B2WKG2</accession>
<dbReference type="AlphaFoldDB" id="A0A5B2WKG2"/>
<evidence type="ECO:0000313" key="2">
    <source>
        <dbReference type="Proteomes" id="UP000323454"/>
    </source>
</evidence>
<dbReference type="Gene3D" id="1.10.287.1060">
    <property type="entry name" value="ESAT-6-like"/>
    <property type="match status" value="1"/>
</dbReference>
<dbReference type="SUPFAM" id="SSF140453">
    <property type="entry name" value="EsxAB dimer-like"/>
    <property type="match status" value="1"/>
</dbReference>
<name>A0A5B2WKG2_9PSEU</name>
<reference evidence="1 2" key="2">
    <citation type="submission" date="2019-09" db="EMBL/GenBank/DDBJ databases">
        <authorList>
            <person name="Jin C."/>
        </authorList>
    </citation>
    <scope>NUCLEOTIDE SEQUENCE [LARGE SCALE GENOMIC DNA]</scope>
    <source>
        <strain evidence="1 2">AN110305</strain>
    </source>
</reference>